<reference evidence="2" key="1">
    <citation type="journal article" date="2022" name="bioRxiv">
        <title>Sequencing and chromosome-scale assembly of the giantPleurodeles waltlgenome.</title>
        <authorList>
            <person name="Brown T."/>
            <person name="Elewa A."/>
            <person name="Iarovenko S."/>
            <person name="Subramanian E."/>
            <person name="Araus A.J."/>
            <person name="Petzold A."/>
            <person name="Susuki M."/>
            <person name="Suzuki K.-i.T."/>
            <person name="Hayashi T."/>
            <person name="Toyoda A."/>
            <person name="Oliveira C."/>
            <person name="Osipova E."/>
            <person name="Leigh N.D."/>
            <person name="Simon A."/>
            <person name="Yun M.H."/>
        </authorList>
    </citation>
    <scope>NUCLEOTIDE SEQUENCE</scope>
    <source>
        <strain evidence="2">20211129_DDA</strain>
        <tissue evidence="2">Liver</tissue>
    </source>
</reference>
<feature type="region of interest" description="Disordered" evidence="1">
    <location>
        <begin position="155"/>
        <end position="176"/>
    </location>
</feature>
<sequence length="176" mass="20597">MIWHTFLGVVDVHASCPRGYRKKERNSRSRCKLFNVRKMANRDRIIGRGYSSVAFKRKRRQEQIEEDKSQQEALLTFMRRGMHNEKESNLNTAVFHFQNHEPQNPQVQHQAPTATSVLIQYNNKEVKSILGQDHKYITTTTASIVSNFENSDQEHVQQLTKGPVSRLQEQEWRTSS</sequence>
<dbReference type="Proteomes" id="UP001066276">
    <property type="component" value="Chromosome 9"/>
</dbReference>
<name>A0AAV7MSB9_PLEWA</name>
<keyword evidence="3" id="KW-1185">Reference proteome</keyword>
<organism evidence="2 3">
    <name type="scientific">Pleurodeles waltl</name>
    <name type="common">Iberian ribbed newt</name>
    <dbReference type="NCBI Taxonomy" id="8319"/>
    <lineage>
        <taxon>Eukaryota</taxon>
        <taxon>Metazoa</taxon>
        <taxon>Chordata</taxon>
        <taxon>Craniata</taxon>
        <taxon>Vertebrata</taxon>
        <taxon>Euteleostomi</taxon>
        <taxon>Amphibia</taxon>
        <taxon>Batrachia</taxon>
        <taxon>Caudata</taxon>
        <taxon>Salamandroidea</taxon>
        <taxon>Salamandridae</taxon>
        <taxon>Pleurodelinae</taxon>
        <taxon>Pleurodeles</taxon>
    </lineage>
</organism>
<dbReference type="AlphaFoldDB" id="A0AAV7MSB9"/>
<evidence type="ECO:0000313" key="3">
    <source>
        <dbReference type="Proteomes" id="UP001066276"/>
    </source>
</evidence>
<comment type="caution">
    <text evidence="2">The sequence shown here is derived from an EMBL/GenBank/DDBJ whole genome shotgun (WGS) entry which is preliminary data.</text>
</comment>
<evidence type="ECO:0000256" key="1">
    <source>
        <dbReference type="SAM" id="MobiDB-lite"/>
    </source>
</evidence>
<evidence type="ECO:0000313" key="2">
    <source>
        <dbReference type="EMBL" id="KAJ1106207.1"/>
    </source>
</evidence>
<protein>
    <submittedName>
        <fullName evidence="2">Uncharacterized protein</fullName>
    </submittedName>
</protein>
<proteinExistence type="predicted"/>
<dbReference type="EMBL" id="JANPWB010000013">
    <property type="protein sequence ID" value="KAJ1106207.1"/>
    <property type="molecule type" value="Genomic_DNA"/>
</dbReference>
<gene>
    <name evidence="2" type="ORF">NDU88_003610</name>
</gene>
<accession>A0AAV7MSB9</accession>